<proteinExistence type="predicted"/>
<gene>
    <name evidence="1" type="ORF">NCTC10742_02161</name>
</gene>
<dbReference type="AlphaFoldDB" id="A0A378SKR4"/>
<evidence type="ECO:0000313" key="2">
    <source>
        <dbReference type="Proteomes" id="UP000254291"/>
    </source>
</evidence>
<dbReference type="RefSeq" id="WP_115327186.1">
    <property type="nucleotide sequence ID" value="NZ_JACKST010000073.1"/>
</dbReference>
<dbReference type="EMBL" id="UGQM01000001">
    <property type="protein sequence ID" value="STZ42945.1"/>
    <property type="molecule type" value="Genomic_DNA"/>
</dbReference>
<dbReference type="Proteomes" id="UP000254291">
    <property type="component" value="Unassembled WGS sequence"/>
</dbReference>
<organism evidence="1 2">
    <name type="scientific">Mycolicibacterium gilvum</name>
    <dbReference type="NCBI Taxonomy" id="1804"/>
    <lineage>
        <taxon>Bacteria</taxon>
        <taxon>Bacillati</taxon>
        <taxon>Actinomycetota</taxon>
        <taxon>Actinomycetes</taxon>
        <taxon>Mycobacteriales</taxon>
        <taxon>Mycobacteriaceae</taxon>
        <taxon>Mycolicibacterium</taxon>
    </lineage>
</organism>
<sequence length="197" mass="20322">MTMFEVDGLGSSERAGSGVRVSAEVVHSYDLTVIAADVDGVVASAGGWLCDRVRAGWQVTVLVAAGADTGALTVLGVRDEALDSAAAALRRPTAAVAVDTRVLTHDENARTEVLRLLDSGRTEVTVWGTPSPVTSELLSDARFDTVCHRASAAARAFKAGALRTCGHDATGPSVETFISAGLWYPPDGGDLVPVSGT</sequence>
<reference evidence="1 2" key="1">
    <citation type="submission" date="2018-06" db="EMBL/GenBank/DDBJ databases">
        <authorList>
            <consortium name="Pathogen Informatics"/>
            <person name="Doyle S."/>
        </authorList>
    </citation>
    <scope>NUCLEOTIDE SEQUENCE [LARGE SCALE GENOMIC DNA]</scope>
    <source>
        <strain evidence="1 2">NCTC10742</strain>
    </source>
</reference>
<evidence type="ECO:0000313" key="1">
    <source>
        <dbReference type="EMBL" id="STZ42945.1"/>
    </source>
</evidence>
<protein>
    <submittedName>
        <fullName evidence="1">Uncharacterized protein</fullName>
    </submittedName>
</protein>
<name>A0A378SKR4_9MYCO</name>
<accession>A0A378SKR4</accession>